<evidence type="ECO:0000313" key="2">
    <source>
        <dbReference type="Proteomes" id="UP000009011"/>
    </source>
</evidence>
<reference evidence="1 2" key="1">
    <citation type="journal article" date="2013" name="PLoS ONE">
        <title>Genomic analysis of Melioribacter roseus, facultatively anaerobic organotrophic bacterium representing a novel deep lineage within Bacteriodetes/Chlorobi group.</title>
        <authorList>
            <person name="Kadnikov V.V."/>
            <person name="Mardanov A.V."/>
            <person name="Podosokorskaya O.A."/>
            <person name="Gavrilov S.N."/>
            <person name="Kublanov I.V."/>
            <person name="Beletsky A.V."/>
            <person name="Bonch-Osmolovskaya E.A."/>
            <person name="Ravin N.V."/>
        </authorList>
    </citation>
    <scope>NUCLEOTIDE SEQUENCE [LARGE SCALE GENOMIC DNA]</scope>
    <source>
        <strain evidence="2">JCM 17771 / P3M-2</strain>
    </source>
</reference>
<dbReference type="EMBL" id="CP003557">
    <property type="protein sequence ID" value="AFN74508.1"/>
    <property type="molecule type" value="Genomic_DNA"/>
</dbReference>
<name>I6ZZU9_MELRP</name>
<accession>I6ZZU9</accession>
<organism evidence="1 2">
    <name type="scientific">Melioribacter roseus (strain DSM 23840 / JCM 17771 / VKM B-2668 / P3M-2)</name>
    <dbReference type="NCBI Taxonomy" id="1191523"/>
    <lineage>
        <taxon>Bacteria</taxon>
        <taxon>Pseudomonadati</taxon>
        <taxon>Ignavibacteriota</taxon>
        <taxon>Ignavibacteria</taxon>
        <taxon>Ignavibacteriales</taxon>
        <taxon>Melioribacteraceae</taxon>
        <taxon>Melioribacter</taxon>
    </lineage>
</organism>
<evidence type="ECO:0008006" key="3">
    <source>
        <dbReference type="Google" id="ProtNLM"/>
    </source>
</evidence>
<dbReference type="Proteomes" id="UP000009011">
    <property type="component" value="Chromosome"/>
</dbReference>
<dbReference type="PATRIC" id="fig|1191523.3.peg.1349"/>
<dbReference type="STRING" id="1191523.MROS_1271"/>
<dbReference type="KEGG" id="mro:MROS_1271"/>
<protein>
    <recommendedName>
        <fullName evidence="3">Phosphate-selective porin O and P</fullName>
    </recommendedName>
</protein>
<dbReference type="OrthoDB" id="1151129at2"/>
<gene>
    <name evidence="1" type="ordered locus">MROS_1271</name>
</gene>
<dbReference type="InterPro" id="IPR023614">
    <property type="entry name" value="Porin_dom_sf"/>
</dbReference>
<dbReference type="RefSeq" id="WP_014855943.1">
    <property type="nucleotide sequence ID" value="NC_018178.1"/>
</dbReference>
<proteinExistence type="predicted"/>
<keyword evidence="2" id="KW-1185">Reference proteome</keyword>
<sequence>MRRLLLIFLTIQLLPVLLYSQKKVSYDGYFEIGGKAEYNGIYIESYYKAKMEFEYKINKYTEVEIDIRGNSEERELILYEASAEFELSDNLELEVGDLKKRFGYEEWTAREKLPTIRRSIVNRYLEPLGYVNREPGVQVEWEREGYLLTGGVHYNESHSVSYIIKAVKRSISSLDGVFANLQIIRTRDTEIPNATAFNAGVFDTVAGFASVLEFYYGLDPVESHYSALEGGDNDVYLGAVRFITSKIFLFENKIICGFEPVLSGAVLVNNMDYTDVNKLQLMLGFNFYFNDNARLMINGDLVASNRPFSKSKRSLTDSSALIQLQVRW</sequence>
<dbReference type="AlphaFoldDB" id="I6ZZU9"/>
<evidence type="ECO:0000313" key="1">
    <source>
        <dbReference type="EMBL" id="AFN74508.1"/>
    </source>
</evidence>
<dbReference type="Gene3D" id="2.40.160.10">
    <property type="entry name" value="Porin"/>
    <property type="match status" value="1"/>
</dbReference>
<dbReference type="HOGENOM" id="CLU_846790_0_0_10"/>